<dbReference type="Gene3D" id="3.30.870.10">
    <property type="entry name" value="Endonuclease Chain A"/>
    <property type="match status" value="2"/>
</dbReference>
<dbReference type="NCBIfam" id="TIGR04265">
    <property type="entry name" value="bac_cardiolipin"/>
    <property type="match status" value="1"/>
</dbReference>
<dbReference type="FunFam" id="3.30.870.10:FF:000014">
    <property type="entry name" value="Cardiolipin synthase"/>
    <property type="match status" value="1"/>
</dbReference>
<evidence type="ECO:0000256" key="9">
    <source>
        <dbReference type="ARBA" id="ARBA00023136"/>
    </source>
</evidence>
<sequence length="399" mass="45854">MFFTVLLIIAGLAAWISIDLHLGKKAHRARLRSFQEPGARKGDARFFSQGDELFDHMFQQIATAQSHIHMQFYIFRDDNIGRKMLNNLKEKAREGVAVRLLIDWAGAKIPRREQLEMKYAGIRFYQSNSPRLPFLFYSLNVRNHRKITVIDGKIGYIGGFNVGDEYLGRDKQTGSWRDYHLAITGEAVADLQKQFLVDWQRASREQLPHDGTFFPQLPQGKLTMKMIPTDGDYVKQTFLSLLAHAKASVFIGTPYFIPGKEMKKVLIELVKKGVDVQILIPKYPDHPLVKDAAYPYIRELLGAGVTVHQFYNGFYHSKVIIIDSDIIDIGTANFDKRSFHINYEVNCLIYDNEWIAPVREEIEKDFYQSSEKITLAAANKRSIFAYVKEAFAKVVSPYM</sequence>
<feature type="domain" description="PLD phosphodiesterase" evidence="13">
    <location>
        <begin position="139"/>
        <end position="166"/>
    </location>
</feature>
<feature type="domain" description="PLD phosphodiesterase" evidence="13">
    <location>
        <begin position="311"/>
        <end position="338"/>
    </location>
</feature>
<dbReference type="Proteomes" id="UP000198935">
    <property type="component" value="Unassembled WGS sequence"/>
</dbReference>
<dbReference type="EMBL" id="FNPI01000013">
    <property type="protein sequence ID" value="SDZ44723.1"/>
    <property type="molecule type" value="Genomic_DNA"/>
</dbReference>
<dbReference type="AlphaFoldDB" id="A0A1H3T2X8"/>
<proteinExistence type="predicted"/>
<evidence type="ECO:0000256" key="1">
    <source>
        <dbReference type="ARBA" id="ARBA00004236"/>
    </source>
</evidence>
<evidence type="ECO:0000256" key="7">
    <source>
        <dbReference type="ARBA" id="ARBA00022989"/>
    </source>
</evidence>
<keyword evidence="4" id="KW-0808">Transferase</keyword>
<dbReference type="SMART" id="SM00155">
    <property type="entry name" value="PLDc"/>
    <property type="match status" value="2"/>
</dbReference>
<dbReference type="OrthoDB" id="9762009at2"/>
<keyword evidence="15" id="KW-1185">Reference proteome</keyword>
<protein>
    <recommendedName>
        <fullName evidence="12">Cardiolipin synthase</fullName>
        <ecNumber evidence="12">2.7.8.-</ecNumber>
    </recommendedName>
</protein>
<keyword evidence="9" id="KW-0472">Membrane</keyword>
<dbReference type="SUPFAM" id="SSF56024">
    <property type="entry name" value="Phospholipase D/nuclease"/>
    <property type="match status" value="2"/>
</dbReference>
<dbReference type="GO" id="GO:0008808">
    <property type="term" value="F:cardiolipin synthase activity"/>
    <property type="evidence" value="ECO:0007669"/>
    <property type="project" value="UniProtKB-UniRule"/>
</dbReference>
<dbReference type="PIRSF" id="PIRSF000850">
    <property type="entry name" value="Phospholipase_D_PSS"/>
    <property type="match status" value="1"/>
</dbReference>
<evidence type="ECO:0000256" key="11">
    <source>
        <dbReference type="ARBA" id="ARBA00023264"/>
    </source>
</evidence>
<evidence type="ECO:0000313" key="15">
    <source>
        <dbReference type="Proteomes" id="UP000198935"/>
    </source>
</evidence>
<keyword evidence="3" id="KW-0444">Lipid biosynthesis</keyword>
<dbReference type="EC" id="2.7.8.-" evidence="12"/>
<evidence type="ECO:0000256" key="4">
    <source>
        <dbReference type="ARBA" id="ARBA00022679"/>
    </source>
</evidence>
<dbReference type="STRING" id="1503961.SAMN05421736_11318"/>
<keyword evidence="2" id="KW-1003">Cell membrane</keyword>
<evidence type="ECO:0000256" key="5">
    <source>
        <dbReference type="ARBA" id="ARBA00022692"/>
    </source>
</evidence>
<evidence type="ECO:0000259" key="13">
    <source>
        <dbReference type="PROSITE" id="PS50035"/>
    </source>
</evidence>
<dbReference type="InterPro" id="IPR001736">
    <property type="entry name" value="PLipase_D/transphosphatidylase"/>
</dbReference>
<dbReference type="PROSITE" id="PS50035">
    <property type="entry name" value="PLD"/>
    <property type="match status" value="2"/>
</dbReference>
<gene>
    <name evidence="14" type="ORF">SAMN05421736_11318</name>
</gene>
<keyword evidence="5" id="KW-0812">Transmembrane</keyword>
<dbReference type="InterPro" id="IPR025202">
    <property type="entry name" value="PLD-like_dom"/>
</dbReference>
<keyword evidence="6" id="KW-0677">Repeat</keyword>
<evidence type="ECO:0000256" key="3">
    <source>
        <dbReference type="ARBA" id="ARBA00022516"/>
    </source>
</evidence>
<evidence type="ECO:0000256" key="10">
    <source>
        <dbReference type="ARBA" id="ARBA00023209"/>
    </source>
</evidence>
<dbReference type="InterPro" id="IPR022924">
    <property type="entry name" value="Cardiolipin_synthase"/>
</dbReference>
<keyword evidence="11" id="KW-1208">Phospholipid metabolism</keyword>
<keyword evidence="8" id="KW-0443">Lipid metabolism</keyword>
<accession>A0A1H3T2X8</accession>
<reference evidence="15" key="1">
    <citation type="submission" date="2016-10" db="EMBL/GenBank/DDBJ databases">
        <authorList>
            <person name="Varghese N."/>
            <person name="Submissions S."/>
        </authorList>
    </citation>
    <scope>NUCLEOTIDE SEQUENCE [LARGE SCALE GENOMIC DNA]</scope>
    <source>
        <strain evidence="15">SP</strain>
    </source>
</reference>
<evidence type="ECO:0000256" key="12">
    <source>
        <dbReference type="NCBIfam" id="TIGR04265"/>
    </source>
</evidence>
<evidence type="ECO:0000256" key="6">
    <source>
        <dbReference type="ARBA" id="ARBA00022737"/>
    </source>
</evidence>
<comment type="subcellular location">
    <subcellularLocation>
        <location evidence="1">Cell membrane</location>
    </subcellularLocation>
</comment>
<keyword evidence="7" id="KW-1133">Transmembrane helix</keyword>
<evidence type="ECO:0000313" key="14">
    <source>
        <dbReference type="EMBL" id="SDZ44723.1"/>
    </source>
</evidence>
<dbReference type="PANTHER" id="PTHR21248">
    <property type="entry name" value="CARDIOLIPIN SYNTHASE"/>
    <property type="match status" value="1"/>
</dbReference>
<dbReference type="CDD" id="cd09110">
    <property type="entry name" value="PLDc_CLS_1"/>
    <property type="match status" value="1"/>
</dbReference>
<dbReference type="Pfam" id="PF13091">
    <property type="entry name" value="PLDc_2"/>
    <property type="match status" value="2"/>
</dbReference>
<dbReference type="CDD" id="cd09112">
    <property type="entry name" value="PLDc_CLS_2"/>
    <property type="match status" value="1"/>
</dbReference>
<evidence type="ECO:0000256" key="8">
    <source>
        <dbReference type="ARBA" id="ARBA00023098"/>
    </source>
</evidence>
<organism evidence="14 15">
    <name type="scientific">Evansella caseinilytica</name>
    <dbReference type="NCBI Taxonomy" id="1503961"/>
    <lineage>
        <taxon>Bacteria</taxon>
        <taxon>Bacillati</taxon>
        <taxon>Bacillota</taxon>
        <taxon>Bacilli</taxon>
        <taxon>Bacillales</taxon>
        <taxon>Bacillaceae</taxon>
        <taxon>Evansella</taxon>
    </lineage>
</organism>
<keyword evidence="10" id="KW-0594">Phospholipid biosynthesis</keyword>
<evidence type="ECO:0000256" key="2">
    <source>
        <dbReference type="ARBA" id="ARBA00022475"/>
    </source>
</evidence>
<dbReference type="GO" id="GO:0032049">
    <property type="term" value="P:cardiolipin biosynthetic process"/>
    <property type="evidence" value="ECO:0007669"/>
    <property type="project" value="UniProtKB-UniRule"/>
</dbReference>
<name>A0A1H3T2X8_9BACI</name>
<dbReference type="PANTHER" id="PTHR21248:SF7">
    <property type="entry name" value="MINOR CARDIOLIPIN SYNTHASE CLSB"/>
    <property type="match status" value="1"/>
</dbReference>
<dbReference type="GO" id="GO:0005886">
    <property type="term" value="C:plasma membrane"/>
    <property type="evidence" value="ECO:0007669"/>
    <property type="project" value="UniProtKB-SubCell"/>
</dbReference>